<gene>
    <name evidence="1" type="ORF">EJP82_20890</name>
</gene>
<dbReference type="AlphaFoldDB" id="A0A433Y4E9"/>
<name>A0A433Y4E9_9BACL</name>
<dbReference type="Proteomes" id="UP000279446">
    <property type="component" value="Unassembled WGS sequence"/>
</dbReference>
<reference evidence="1 2" key="1">
    <citation type="submission" date="2018-12" db="EMBL/GenBank/DDBJ databases">
        <authorList>
            <person name="Sun L."/>
            <person name="Chen Z."/>
        </authorList>
    </citation>
    <scope>NUCLEOTIDE SEQUENCE [LARGE SCALE GENOMIC DNA]</scope>
    <source>
        <strain evidence="1 2">DSM 15890</strain>
    </source>
</reference>
<dbReference type="OrthoDB" id="10002984at2"/>
<proteinExistence type="predicted"/>
<sequence length="551" mass="64974">MECPKCNSNIDLSYEDFKDYDPKCVHCGFYYYLRHVLRLACSAWMKIDKHENYYFRNVHENLYEPFIQMNNKKVNPIQGAISVGEYLINAFKSLVNVYPKEDLVFMTLALRELATWKIILERNDAWASVQVRNVAHTFTNILESVEEDKFGDIAILEETDFITAFVMIEEIEKIISNVFNCSHFSWNPNLEEIIKTRVENDHLAFYHKYFEVEELLKPEEIEFENAKINNFLEQRNMTIFYIKNSVSIELEHLFGFSFKDLVSLREDIISISKDKEQIFEILPLAEDISIKIAFVFKNQIMDAWSNKIENILKFMTYNPTYNSGDSFYKLNNPHMDYKFIYNFEDLLAIGFLDSSNSITIFENVSTSDHFIEDIFGKSSTKVFKKAQRDISYLMGMKIADYFSERKGFYVPMQQKGVPNINIKTIVGNGIKKRIVNRENQDLGDIDAVVVDIVHKEILLFEIKYYKPATNNLDMLKKDKKIFEDINKILERAKWVEENISDIIEAWNLDTSSYTLKTLLITGRPNYYGEQVQREMNNIEYYTFDSIFRKYS</sequence>
<accession>A0A433Y4E9</accession>
<comment type="caution">
    <text evidence="1">The sequence shown here is derived from an EMBL/GenBank/DDBJ whole genome shotgun (WGS) entry which is preliminary data.</text>
</comment>
<evidence type="ECO:0000313" key="1">
    <source>
        <dbReference type="EMBL" id="RUT43273.1"/>
    </source>
</evidence>
<evidence type="ECO:0000313" key="2">
    <source>
        <dbReference type="Proteomes" id="UP000279446"/>
    </source>
</evidence>
<dbReference type="EMBL" id="RZNY01000021">
    <property type="protein sequence ID" value="RUT43273.1"/>
    <property type="molecule type" value="Genomic_DNA"/>
</dbReference>
<dbReference type="RefSeq" id="WP_127193996.1">
    <property type="nucleotide sequence ID" value="NZ_RZNY01000021.1"/>
</dbReference>
<organism evidence="1 2">
    <name type="scientific">Paenibacillus anaericanus</name>
    <dbReference type="NCBI Taxonomy" id="170367"/>
    <lineage>
        <taxon>Bacteria</taxon>
        <taxon>Bacillati</taxon>
        <taxon>Bacillota</taxon>
        <taxon>Bacilli</taxon>
        <taxon>Bacillales</taxon>
        <taxon>Paenibacillaceae</taxon>
        <taxon>Paenibacillus</taxon>
    </lineage>
</organism>
<protein>
    <recommendedName>
        <fullName evidence="3">NERD domain-containing protein</fullName>
    </recommendedName>
</protein>
<evidence type="ECO:0008006" key="3">
    <source>
        <dbReference type="Google" id="ProtNLM"/>
    </source>
</evidence>
<keyword evidence="2" id="KW-1185">Reference proteome</keyword>